<dbReference type="Proteomes" id="UP000577386">
    <property type="component" value="Unassembled WGS sequence"/>
</dbReference>
<gene>
    <name evidence="1" type="ORF">HDA42_000391</name>
</gene>
<dbReference type="RefSeq" id="WP_182774591.1">
    <property type="nucleotide sequence ID" value="NZ_BAAAHW010000011.1"/>
</dbReference>
<sequence length="325" mass="35366">MGARAQYVVVENGAWQRYFSHWAAGRVVDDLLPGPAAATRCFRARRKIDEWLDDVWCEGAALVDHDRRILLWFCFADSWADHRAARAVLARTWPGWDVRFAHDGMGDLTHHLGVGRDLTRAPGWFETFEPAEFAGRESTEPWSVVSLRLPDGSVRAWGSAWEPIDHLACGPALIDLLPTSPATPAPTDMPYGGVHFDPRARTVSLWAVRTVTGVHDWPLPGWDDWTLDFHGDDHTRQAAVLPADFPFPHLPLATALRRLGTGLGTPPPDLTPLLARATDAPAPAGTTPVLNPAALTAPEPADPAPAELARLRAALDALLAGAEVG</sequence>
<reference evidence="1 2" key="1">
    <citation type="submission" date="2020-08" db="EMBL/GenBank/DDBJ databases">
        <title>Sequencing the genomes of 1000 actinobacteria strains.</title>
        <authorList>
            <person name="Klenk H.-P."/>
        </authorList>
    </citation>
    <scope>NUCLEOTIDE SEQUENCE [LARGE SCALE GENOMIC DNA]</scope>
    <source>
        <strain evidence="1 2">DSM 41827</strain>
    </source>
</reference>
<dbReference type="GeneID" id="93978926"/>
<organism evidence="1 2">
    <name type="scientific">Streptomyces murinus</name>
    <dbReference type="NCBI Taxonomy" id="33900"/>
    <lineage>
        <taxon>Bacteria</taxon>
        <taxon>Bacillati</taxon>
        <taxon>Actinomycetota</taxon>
        <taxon>Actinomycetes</taxon>
        <taxon>Kitasatosporales</taxon>
        <taxon>Streptomycetaceae</taxon>
        <taxon>Streptomyces</taxon>
    </lineage>
</organism>
<keyword evidence="2" id="KW-1185">Reference proteome</keyword>
<comment type="caution">
    <text evidence="1">The sequence shown here is derived from an EMBL/GenBank/DDBJ whole genome shotgun (WGS) entry which is preliminary data.</text>
</comment>
<proteinExistence type="predicted"/>
<name>A0A7W3NIL6_STRMR</name>
<protein>
    <submittedName>
        <fullName evidence="1">Uncharacterized protein</fullName>
    </submittedName>
</protein>
<accession>A0A7W3NIL6</accession>
<evidence type="ECO:0000313" key="1">
    <source>
        <dbReference type="EMBL" id="MBA9051213.1"/>
    </source>
</evidence>
<dbReference type="AlphaFoldDB" id="A0A7W3NIL6"/>
<evidence type="ECO:0000313" key="2">
    <source>
        <dbReference type="Proteomes" id="UP000577386"/>
    </source>
</evidence>
<dbReference type="EMBL" id="JACJIJ010000002">
    <property type="protein sequence ID" value="MBA9051213.1"/>
    <property type="molecule type" value="Genomic_DNA"/>
</dbReference>